<gene>
    <name evidence="1" type="ORF">L6654_37840</name>
</gene>
<accession>A0A9X1RLE7</accession>
<reference evidence="1" key="1">
    <citation type="submission" date="2022-01" db="EMBL/GenBank/DDBJ databases">
        <title>Genome sequnece data of strain Bradyrhizobium sp. nov.</title>
        <authorList>
            <person name="Zhang J."/>
        </authorList>
    </citation>
    <scope>NUCLEOTIDE SEQUENCE</scope>
    <source>
        <strain evidence="1">WYCCWR 13023</strain>
    </source>
</reference>
<proteinExistence type="predicted"/>
<dbReference type="Proteomes" id="UP001139054">
    <property type="component" value="Unassembled WGS sequence"/>
</dbReference>
<sequence>MSSYFRCELRSIVVHGYGLLKNVVAILLENLDQRLPILDFLLTLSDFAPQFRKLVVDIGGHDIVSCTVLLRVKRVVLARDGCSK</sequence>
<organism evidence="1 2">
    <name type="scientific">Bradyrhizobium zhengyangense</name>
    <dbReference type="NCBI Taxonomy" id="2911009"/>
    <lineage>
        <taxon>Bacteria</taxon>
        <taxon>Pseudomonadati</taxon>
        <taxon>Pseudomonadota</taxon>
        <taxon>Alphaproteobacteria</taxon>
        <taxon>Hyphomicrobiales</taxon>
        <taxon>Nitrobacteraceae</taxon>
        <taxon>Bradyrhizobium</taxon>
    </lineage>
</organism>
<dbReference type="AlphaFoldDB" id="A0A9X1RLE7"/>
<protein>
    <submittedName>
        <fullName evidence="1">Uncharacterized protein</fullName>
    </submittedName>
</protein>
<evidence type="ECO:0000313" key="2">
    <source>
        <dbReference type="Proteomes" id="UP001139054"/>
    </source>
</evidence>
<comment type="caution">
    <text evidence="1">The sequence shown here is derived from an EMBL/GenBank/DDBJ whole genome shotgun (WGS) entry which is preliminary data.</text>
</comment>
<name>A0A9X1RLE7_9BRAD</name>
<evidence type="ECO:0000313" key="1">
    <source>
        <dbReference type="EMBL" id="MCG2632380.1"/>
    </source>
</evidence>
<dbReference type="EMBL" id="JAKLTY010000040">
    <property type="protein sequence ID" value="MCG2632380.1"/>
    <property type="molecule type" value="Genomic_DNA"/>
</dbReference>
<dbReference type="RefSeq" id="WP_237891949.1">
    <property type="nucleotide sequence ID" value="NZ_JAKLTY010000040.1"/>
</dbReference>